<keyword evidence="2" id="KW-1185">Reference proteome</keyword>
<dbReference type="EMBL" id="FNVT01000002">
    <property type="protein sequence ID" value="SEG19887.1"/>
    <property type="molecule type" value="Genomic_DNA"/>
</dbReference>
<proteinExistence type="predicted"/>
<organism evidence="1 2">
    <name type="scientific">Nonomuraea solani</name>
    <dbReference type="NCBI Taxonomy" id="1144553"/>
    <lineage>
        <taxon>Bacteria</taxon>
        <taxon>Bacillati</taxon>
        <taxon>Actinomycetota</taxon>
        <taxon>Actinomycetes</taxon>
        <taxon>Streptosporangiales</taxon>
        <taxon>Streptosporangiaceae</taxon>
        <taxon>Nonomuraea</taxon>
    </lineage>
</organism>
<dbReference type="RefSeq" id="WP_200823799.1">
    <property type="nucleotide sequence ID" value="NZ_FNVT01000002.1"/>
</dbReference>
<accession>A0A1H5Y899</accession>
<sequence>MNAICERVISTLRRELLDRILILNEHHLAQGYLIHSNEHRAAEFSVDYGSLVVAVDVPVRSVPSA</sequence>
<evidence type="ECO:0000313" key="1">
    <source>
        <dbReference type="EMBL" id="SEG19887.1"/>
    </source>
</evidence>
<dbReference type="Proteomes" id="UP000236732">
    <property type="component" value="Unassembled WGS sequence"/>
</dbReference>
<reference evidence="1 2" key="1">
    <citation type="submission" date="2016-10" db="EMBL/GenBank/DDBJ databases">
        <authorList>
            <person name="de Groot N.N."/>
        </authorList>
    </citation>
    <scope>NUCLEOTIDE SEQUENCE [LARGE SCALE GENOMIC DNA]</scope>
    <source>
        <strain evidence="1 2">CGMCC 4.7037</strain>
    </source>
</reference>
<dbReference type="AlphaFoldDB" id="A0A1H5Y899"/>
<protein>
    <submittedName>
        <fullName evidence="1">Uncharacterized protein</fullName>
    </submittedName>
</protein>
<name>A0A1H5Y899_9ACTN</name>
<evidence type="ECO:0000313" key="2">
    <source>
        <dbReference type="Proteomes" id="UP000236732"/>
    </source>
</evidence>
<gene>
    <name evidence="1" type="ORF">SAMN05444920_102167</name>
</gene>